<sequence>MSPKGPLFQDHHVIEQQTFDRPLLRALVKAKLIDKDAFGNRIFMPYDKALAEKLGVSPHSGGPIKDYFQGVDLHLRKLSATRDGRAALAGDPEALGRIAQQVNHLRDTMKIGLVNGDLYTNAPLGLVANDIRPVTQSFFLHSAEYSPHSSPQMLAHQGLAEIDHGWLAIVKNEPRVVTTLEYLDGSDRNLTKGGDLQRQRTGLSLAISNAHHDGRMVLSEEGIRTVERTLGEEAGYRLRVPRSQQGFATMDMLLGEASVGRLARVGGLAGTGADAIITARRAGELLGEGNAAAAQSEFNHAVARNGGGWLGGAGMAALVGTSGFAPVTLVALDALFVAKSFEHGADLLDNRAVFHQKDKDGVAWEFNGRNWVRDGELERRTDGIGNPVEQKIGASYEKACELNAKASAKAVELALGKVPAPQNPFSLPAKAGDQHGLDNPNWHREPNSEQWVRVVKTGVTGVNDRGVYTSEVASLERARELNQEALGRIESNIANGREAVAAAYIQDHAALRSGRFVPQYPDAVLMARAQPDAVRGSDNNLYYRDASGVWSHEGALAAGNMALELELTRSLRQPVMEQDQQMLAQLQALPPPTAAQENQNEILHRYQSYDVRVPQEWLPAIELATSRTLQAHGISGPTVGEPQRSELGLLDFRAGMIHYQTGADGIARQVAVTTPADLQKAYQDLQGPQQERPIQNAPELSIKALTPQQAEAHEQALREANRQGLSLEQAEQVAMLAAVQVNVREVGAHTDAIQVSEQFSHAGRGSTANPEPVLPAPTIPVVEPRPAWLNNPDPRDNAQDQLQQREHTDARAEEARAQQEAAAVQHPPSEREPVAGHQVEPSAPTPAEIPDPSRRVEPSSESAPAPILHPSEATTPQAAAPVSGLPEARILDAVPPAIVPDAPDSVGNDDHPMLLASQLPIFEAPEQQIQPPTQPVHGASEVQASPAERAPVTAEPAEPITPAEPAEPAAPARLEPSDPQHPAHPLYRQVREQVEKLDESLGRGYDDTSERLTESLMVLAKERGLERVDHVVLSNPVGDKGAGYYVFVVQGELDNPAHRRAAMPTAEALQTPHEETLQRLDVLLERDAQQEQQATLQRQQDMERINEEHVRTIVMGGGGGGGGGG</sequence>
<gene>
    <name evidence="3" type="ORF">PDM29_00275</name>
</gene>
<dbReference type="RefSeq" id="WP_311191926.1">
    <property type="nucleotide sequence ID" value="NZ_CP115541.1"/>
</dbReference>
<feature type="region of interest" description="Disordered" evidence="1">
    <location>
        <begin position="760"/>
        <end position="887"/>
    </location>
</feature>
<feature type="compositionally biased region" description="Low complexity" evidence="1">
    <location>
        <begin position="950"/>
        <end position="974"/>
    </location>
</feature>
<evidence type="ECO:0000313" key="3">
    <source>
        <dbReference type="EMBL" id="WNH52741.1"/>
    </source>
</evidence>
<dbReference type="Pfam" id="PF20410">
    <property type="entry name" value="X-Tfes_XVIPCD"/>
    <property type="match status" value="1"/>
</dbReference>
<feature type="domain" description="X-Tfes XVIPCD" evidence="2">
    <location>
        <begin position="978"/>
        <end position="1080"/>
    </location>
</feature>
<keyword evidence="4" id="KW-1185">Reference proteome</keyword>
<feature type="region of interest" description="Disordered" evidence="1">
    <location>
        <begin position="923"/>
        <end position="986"/>
    </location>
</feature>
<accession>A0ABY9YQ49</accession>
<evidence type="ECO:0000256" key="1">
    <source>
        <dbReference type="SAM" id="MobiDB-lite"/>
    </source>
</evidence>
<dbReference type="EMBL" id="CP115541">
    <property type="protein sequence ID" value="WNH52741.1"/>
    <property type="molecule type" value="Genomic_DNA"/>
</dbReference>
<reference evidence="3 4" key="1">
    <citation type="submission" date="2022-12" db="EMBL/GenBank/DDBJ databases">
        <title>Two new species, Stenotrophomonas aracearum and Stenotrophomonas oahuensis, isolated from Anthurium (Araceae family) in Hawaii.</title>
        <authorList>
            <person name="Chunag S.C."/>
            <person name="Dobhal S."/>
            <person name="Alvarez A."/>
            <person name="Arif M."/>
        </authorList>
    </citation>
    <scope>NUCLEOTIDE SEQUENCE [LARGE SCALE GENOMIC DNA]</scope>
    <source>
        <strain evidence="3 4">A5586</strain>
    </source>
</reference>
<evidence type="ECO:0000313" key="4">
    <source>
        <dbReference type="Proteomes" id="UP001302072"/>
    </source>
</evidence>
<dbReference type="Proteomes" id="UP001302072">
    <property type="component" value="Chromosome"/>
</dbReference>
<protein>
    <recommendedName>
        <fullName evidence="2">X-Tfes XVIPCD domain-containing protein</fullName>
    </recommendedName>
</protein>
<feature type="compositionally biased region" description="Basic and acidic residues" evidence="1">
    <location>
        <begin position="793"/>
        <end position="817"/>
    </location>
</feature>
<dbReference type="InterPro" id="IPR046519">
    <property type="entry name" value="X-Tfes_XVIPCD"/>
</dbReference>
<name>A0ABY9YQ49_9GAMM</name>
<evidence type="ECO:0000259" key="2">
    <source>
        <dbReference type="Pfam" id="PF20410"/>
    </source>
</evidence>
<organism evidence="3 4">
    <name type="scientific">Stenotrophomonas oahuensis</name>
    <dbReference type="NCBI Taxonomy" id="3003271"/>
    <lineage>
        <taxon>Bacteria</taxon>
        <taxon>Pseudomonadati</taxon>
        <taxon>Pseudomonadota</taxon>
        <taxon>Gammaproteobacteria</taxon>
        <taxon>Lysobacterales</taxon>
        <taxon>Lysobacteraceae</taxon>
        <taxon>Stenotrophomonas</taxon>
    </lineage>
</organism>
<proteinExistence type="predicted"/>